<dbReference type="AlphaFoldDB" id="L5LCT8"/>
<protein>
    <submittedName>
        <fullName evidence="3">Proheparin-binding EGF-like growth factor</fullName>
    </submittedName>
</protein>
<feature type="compositionally biased region" description="Polar residues" evidence="1">
    <location>
        <begin position="36"/>
        <end position="49"/>
    </location>
</feature>
<evidence type="ECO:0000313" key="3">
    <source>
        <dbReference type="EMBL" id="ELK23696.1"/>
    </source>
</evidence>
<gene>
    <name evidence="3" type="ORF">MDA_GLEAN10012442</name>
</gene>
<evidence type="ECO:0000313" key="4">
    <source>
        <dbReference type="Proteomes" id="UP000010556"/>
    </source>
</evidence>
<name>L5LCT8_MYODS</name>
<feature type="signal peptide" evidence="2">
    <location>
        <begin position="1"/>
        <end position="23"/>
    </location>
</feature>
<organism evidence="3 4">
    <name type="scientific">Myotis davidii</name>
    <name type="common">David's myotis</name>
    <dbReference type="NCBI Taxonomy" id="225400"/>
    <lineage>
        <taxon>Eukaryota</taxon>
        <taxon>Metazoa</taxon>
        <taxon>Chordata</taxon>
        <taxon>Craniata</taxon>
        <taxon>Vertebrata</taxon>
        <taxon>Euteleostomi</taxon>
        <taxon>Mammalia</taxon>
        <taxon>Eutheria</taxon>
        <taxon>Laurasiatheria</taxon>
        <taxon>Chiroptera</taxon>
        <taxon>Yangochiroptera</taxon>
        <taxon>Vespertilionidae</taxon>
        <taxon>Myotis</taxon>
    </lineage>
</organism>
<accession>L5LCT8</accession>
<dbReference type="eggNOG" id="ENOG502S0ZP">
    <property type="taxonomic scope" value="Eukaryota"/>
</dbReference>
<sequence>MKLLPSVVLKLFLAAVLSALVTGESLERLRRGLAGGTSNLGSPTDSTDQLLPPGGVRGRDVLDLEGADLDLFRVHRMTLNQLSHTSQCGKP</sequence>
<feature type="chain" id="PRO_5003970086" evidence="2">
    <location>
        <begin position="24"/>
        <end position="91"/>
    </location>
</feature>
<dbReference type="EMBL" id="KB113185">
    <property type="protein sequence ID" value="ELK23696.1"/>
    <property type="molecule type" value="Genomic_DNA"/>
</dbReference>
<keyword evidence="2" id="KW-0732">Signal</keyword>
<evidence type="ECO:0000256" key="2">
    <source>
        <dbReference type="SAM" id="SignalP"/>
    </source>
</evidence>
<proteinExistence type="predicted"/>
<feature type="region of interest" description="Disordered" evidence="1">
    <location>
        <begin position="33"/>
        <end position="53"/>
    </location>
</feature>
<reference evidence="4" key="1">
    <citation type="journal article" date="2013" name="Science">
        <title>Comparative analysis of bat genomes provides insight into the evolution of flight and immunity.</title>
        <authorList>
            <person name="Zhang G."/>
            <person name="Cowled C."/>
            <person name="Shi Z."/>
            <person name="Huang Z."/>
            <person name="Bishop-Lilly K.A."/>
            <person name="Fang X."/>
            <person name="Wynne J.W."/>
            <person name="Xiong Z."/>
            <person name="Baker M.L."/>
            <person name="Zhao W."/>
            <person name="Tachedjian M."/>
            <person name="Zhu Y."/>
            <person name="Zhou P."/>
            <person name="Jiang X."/>
            <person name="Ng J."/>
            <person name="Yang L."/>
            <person name="Wu L."/>
            <person name="Xiao J."/>
            <person name="Feng Y."/>
            <person name="Chen Y."/>
            <person name="Sun X."/>
            <person name="Zhang Y."/>
            <person name="Marsh G.A."/>
            <person name="Crameri G."/>
            <person name="Broder C.C."/>
            <person name="Frey K.G."/>
            <person name="Wang L.F."/>
            <person name="Wang J."/>
        </authorList>
    </citation>
    <scope>NUCLEOTIDE SEQUENCE [LARGE SCALE GENOMIC DNA]</scope>
</reference>
<evidence type="ECO:0000256" key="1">
    <source>
        <dbReference type="SAM" id="MobiDB-lite"/>
    </source>
</evidence>
<keyword evidence="4" id="KW-1185">Reference proteome</keyword>
<dbReference type="Proteomes" id="UP000010556">
    <property type="component" value="Unassembled WGS sequence"/>
</dbReference>